<accession>A0A6J7SIW4</accession>
<evidence type="ECO:0000313" key="1">
    <source>
        <dbReference type="EMBL" id="CAB5040762.1"/>
    </source>
</evidence>
<name>A0A6J7SIW4_9ZZZZ</name>
<protein>
    <submittedName>
        <fullName evidence="1">Unannotated protein</fullName>
    </submittedName>
</protein>
<dbReference type="AlphaFoldDB" id="A0A6J7SIW4"/>
<proteinExistence type="predicted"/>
<reference evidence="1" key="1">
    <citation type="submission" date="2020-05" db="EMBL/GenBank/DDBJ databases">
        <authorList>
            <person name="Chiriac C."/>
            <person name="Salcher M."/>
            <person name="Ghai R."/>
            <person name="Kavagutti S V."/>
        </authorList>
    </citation>
    <scope>NUCLEOTIDE SEQUENCE</scope>
</reference>
<dbReference type="EMBL" id="CAFBPU010000085">
    <property type="protein sequence ID" value="CAB5040762.1"/>
    <property type="molecule type" value="Genomic_DNA"/>
</dbReference>
<sequence length="53" mass="5302">MDVVGLATLGGVADGSWGGLGNITIHQVLAVKQSARGGSGLPATRGEWLGDVR</sequence>
<gene>
    <name evidence="1" type="ORF">UFOPK4150_02383</name>
</gene>
<organism evidence="1">
    <name type="scientific">freshwater metagenome</name>
    <dbReference type="NCBI Taxonomy" id="449393"/>
    <lineage>
        <taxon>unclassified sequences</taxon>
        <taxon>metagenomes</taxon>
        <taxon>ecological metagenomes</taxon>
    </lineage>
</organism>